<evidence type="ECO:0000256" key="4">
    <source>
        <dbReference type="ARBA" id="ARBA00025742"/>
    </source>
</evidence>
<comment type="similarity">
    <text evidence="4">Belongs to the cyclic nucleotide phosphodiesterase class-III family.</text>
</comment>
<dbReference type="GO" id="GO:0016787">
    <property type="term" value="F:hydrolase activity"/>
    <property type="evidence" value="ECO:0007669"/>
    <property type="project" value="UniProtKB-KW"/>
</dbReference>
<evidence type="ECO:0000256" key="3">
    <source>
        <dbReference type="ARBA" id="ARBA00023004"/>
    </source>
</evidence>
<dbReference type="Pfam" id="PF00149">
    <property type="entry name" value="Metallophos"/>
    <property type="match status" value="1"/>
</dbReference>
<keyword evidence="3" id="KW-0408">Iron</keyword>
<dbReference type="PANTHER" id="PTHR42988">
    <property type="entry name" value="PHOSPHOHYDROLASE"/>
    <property type="match status" value="1"/>
</dbReference>
<evidence type="ECO:0000256" key="2">
    <source>
        <dbReference type="ARBA" id="ARBA00022801"/>
    </source>
</evidence>
<organism evidence="6 7">
    <name type="scientific">Natronoarchaeum mannanilyticum</name>
    <dbReference type="NCBI Taxonomy" id="926360"/>
    <lineage>
        <taxon>Archaea</taxon>
        <taxon>Methanobacteriati</taxon>
        <taxon>Methanobacteriota</taxon>
        <taxon>Stenosarchaea group</taxon>
        <taxon>Halobacteria</taxon>
        <taxon>Halobacteriales</taxon>
        <taxon>Natronoarchaeaceae</taxon>
    </lineage>
</organism>
<gene>
    <name evidence="6" type="ORF">GCM10009020_17270</name>
</gene>
<dbReference type="PANTHER" id="PTHR42988:SF2">
    <property type="entry name" value="CYCLIC NUCLEOTIDE PHOSPHODIESTERASE CBUA0032-RELATED"/>
    <property type="match status" value="1"/>
</dbReference>
<dbReference type="Proteomes" id="UP001500420">
    <property type="component" value="Unassembled WGS sequence"/>
</dbReference>
<dbReference type="InterPro" id="IPR004843">
    <property type="entry name" value="Calcineurin-like_PHP"/>
</dbReference>
<feature type="domain" description="Calcineurin-like phosphoesterase" evidence="5">
    <location>
        <begin position="32"/>
        <end position="235"/>
    </location>
</feature>
<keyword evidence="7" id="KW-1185">Reference proteome</keyword>
<sequence length="319" mass="34888">MNELDRSPETIAPLDQSVLARFERPHVDEPVRLAVLADAHLATRAEGSWKALHRTETALERAIADVNDRGVDAALVAGDLTKDGEGRNFDRYEQLIERLNAPTATIPGNHDVPKAELDHRVIPVEAFAERFCEDGLPARRSFGGVDVVTLNTATHPHGRLRTSHDGAVGARQRRWLDDALDDAETPIVLGHHPVMALPEHEQFSRSHFTLRDADATLDVLAGHDVPLVFSGHHHLPATSRERGVREVIAPALCSYPRAYLLVEVGPEGTTIHFVPVETPTAAVDVRLHGAGGNQVGRKVTEWAERRLAAAPLVDERGGE</sequence>
<dbReference type="Gene3D" id="3.60.21.10">
    <property type="match status" value="1"/>
</dbReference>
<name>A0AAV3T8M5_9EURY</name>
<dbReference type="GO" id="GO:0046872">
    <property type="term" value="F:metal ion binding"/>
    <property type="evidence" value="ECO:0007669"/>
    <property type="project" value="UniProtKB-KW"/>
</dbReference>
<keyword evidence="2" id="KW-0378">Hydrolase</keyword>
<dbReference type="InterPro" id="IPR050884">
    <property type="entry name" value="CNP_phosphodiesterase-III"/>
</dbReference>
<proteinExistence type="inferred from homology"/>
<evidence type="ECO:0000259" key="5">
    <source>
        <dbReference type="Pfam" id="PF00149"/>
    </source>
</evidence>
<keyword evidence="1" id="KW-0479">Metal-binding</keyword>
<dbReference type="InterPro" id="IPR029052">
    <property type="entry name" value="Metallo-depent_PP-like"/>
</dbReference>
<dbReference type="SUPFAM" id="SSF56300">
    <property type="entry name" value="Metallo-dependent phosphatases"/>
    <property type="match status" value="1"/>
</dbReference>
<dbReference type="AlphaFoldDB" id="A0AAV3T8M5"/>
<dbReference type="RefSeq" id="WP_343773590.1">
    <property type="nucleotide sequence ID" value="NZ_BAAADV010000003.1"/>
</dbReference>
<protein>
    <recommendedName>
        <fullName evidence="5">Calcineurin-like phosphoesterase domain-containing protein</fullName>
    </recommendedName>
</protein>
<comment type="caution">
    <text evidence="6">The sequence shown here is derived from an EMBL/GenBank/DDBJ whole genome shotgun (WGS) entry which is preliminary data.</text>
</comment>
<evidence type="ECO:0000256" key="1">
    <source>
        <dbReference type="ARBA" id="ARBA00022723"/>
    </source>
</evidence>
<evidence type="ECO:0000313" key="7">
    <source>
        <dbReference type="Proteomes" id="UP001500420"/>
    </source>
</evidence>
<accession>A0AAV3T8M5</accession>
<evidence type="ECO:0000313" key="6">
    <source>
        <dbReference type="EMBL" id="GAA0671395.1"/>
    </source>
</evidence>
<dbReference type="EMBL" id="BAAADV010000003">
    <property type="protein sequence ID" value="GAA0671395.1"/>
    <property type="molecule type" value="Genomic_DNA"/>
</dbReference>
<reference evidence="6 7" key="1">
    <citation type="journal article" date="2019" name="Int. J. Syst. Evol. Microbiol.">
        <title>The Global Catalogue of Microorganisms (GCM) 10K type strain sequencing project: providing services to taxonomists for standard genome sequencing and annotation.</title>
        <authorList>
            <consortium name="The Broad Institute Genomics Platform"/>
            <consortium name="The Broad Institute Genome Sequencing Center for Infectious Disease"/>
            <person name="Wu L."/>
            <person name="Ma J."/>
        </authorList>
    </citation>
    <scope>NUCLEOTIDE SEQUENCE [LARGE SCALE GENOMIC DNA]</scope>
    <source>
        <strain evidence="6 7">JCM 16328</strain>
    </source>
</reference>